<sequence length="485" mass="54160">MATLCGCKVLSVSLPCPSGSGLAVSLRSPFYDSKSAEHTISTFGEEYRVGFLLRNSPEEDLFEMQAELPSNCRIAAAAGKFNAMKLAQLTPLPLATVAVAGLRQPASQLGLNLRKLQCFAVAVERLMPNNPYHNDIHVCDVLQLMHLQVRAGGPLSNICSDPVLKLSVLLATLVHDVGHPGYNNAFLNLSKPDVVQKYGSDCPAERMHVAVFRALLKIPALDFLDRASLEQRARIVRVVERVVLATDMSKHMAKIQQTMPSDAEEKVMFMLEFAMKVSDMSHTVRSFHVHHQFVDRLKEEFYKQGDSERQMGLTVTTGMDRDEAYVDLGLSQVHFLKVFIQPLFDRWQMHCSSSPLVDELIQCIRRNIGAWSMLAVKDSSRFMDGRLSNTQLRVIKSDIIASQDTASARGSRELASSLGIEHTPQDFDSLRRVFARSKEQQHQQLDSNISFKNARRGSAPSFVGRKDVDLLREELVAQQRNVSGH</sequence>
<comment type="similarity">
    <text evidence="6">Belongs to the cyclic nucleotide phosphodiesterase family.</text>
</comment>
<feature type="binding site" evidence="5">
    <location>
        <position position="176"/>
    </location>
    <ligand>
        <name>Zn(2+)</name>
        <dbReference type="ChEBI" id="CHEBI:29105"/>
        <label>2</label>
    </ligand>
</feature>
<evidence type="ECO:0000256" key="2">
    <source>
        <dbReference type="ARBA" id="ARBA00022801"/>
    </source>
</evidence>
<evidence type="ECO:0000256" key="6">
    <source>
        <dbReference type="RuleBase" id="RU363067"/>
    </source>
</evidence>
<proteinExistence type="inferred from homology"/>
<feature type="binding site" evidence="4">
    <location>
        <position position="176"/>
    </location>
    <ligand>
        <name>AMP</name>
        <dbReference type="ChEBI" id="CHEBI:456215"/>
    </ligand>
</feature>
<dbReference type="PROSITE" id="PS00126">
    <property type="entry name" value="PDEASE_I_1"/>
    <property type="match status" value="1"/>
</dbReference>
<keyword evidence="1 5" id="KW-0479">Metal-binding</keyword>
<keyword evidence="2 6" id="KW-0378">Hydrolase</keyword>
<dbReference type="PROSITE" id="PS51845">
    <property type="entry name" value="PDEASE_I_2"/>
    <property type="match status" value="1"/>
</dbReference>
<name>A0A061QVJ4_9CHLO</name>
<evidence type="ECO:0000259" key="7">
    <source>
        <dbReference type="PROSITE" id="PS51845"/>
    </source>
</evidence>
<dbReference type="EC" id="3.1.4.-" evidence="6"/>
<dbReference type="Pfam" id="PF00233">
    <property type="entry name" value="PDEase_I"/>
    <property type="match status" value="1"/>
</dbReference>
<feature type="domain" description="PDEase" evidence="7">
    <location>
        <begin position="56"/>
        <end position="378"/>
    </location>
</feature>
<dbReference type="PANTHER" id="PTHR11347">
    <property type="entry name" value="CYCLIC NUCLEOTIDE PHOSPHODIESTERASE"/>
    <property type="match status" value="1"/>
</dbReference>
<evidence type="ECO:0000313" key="8">
    <source>
        <dbReference type="EMBL" id="JAC64642.1"/>
    </source>
</evidence>
<comment type="cofactor">
    <cofactor evidence="6">
        <name>a divalent metal cation</name>
        <dbReference type="ChEBI" id="CHEBI:60240"/>
    </cofactor>
    <text evidence="6">Binds 2 divalent metal cations per subunit. Site 1 may preferentially bind zinc ions, while site 2 has a preference for magnesium and/or manganese ions.</text>
</comment>
<dbReference type="CDD" id="cd00077">
    <property type="entry name" value="HDc"/>
    <property type="match status" value="1"/>
</dbReference>
<dbReference type="AlphaFoldDB" id="A0A061QVJ4"/>
<dbReference type="Gene3D" id="1.10.1300.10">
    <property type="entry name" value="3'5'-cyclic nucleotide phosphodiesterase, catalytic domain"/>
    <property type="match status" value="1"/>
</dbReference>
<evidence type="ECO:0000256" key="1">
    <source>
        <dbReference type="ARBA" id="ARBA00022723"/>
    </source>
</evidence>
<dbReference type="GO" id="GO:0004114">
    <property type="term" value="F:3',5'-cyclic-nucleotide phosphodiesterase activity"/>
    <property type="evidence" value="ECO:0007669"/>
    <property type="project" value="InterPro"/>
</dbReference>
<feature type="binding site" evidence="4">
    <location>
        <position position="279"/>
    </location>
    <ligand>
        <name>AMP</name>
        <dbReference type="ChEBI" id="CHEBI:456215"/>
    </ligand>
</feature>
<feature type="binding site" evidence="5">
    <location>
        <position position="176"/>
    </location>
    <ligand>
        <name>Zn(2+)</name>
        <dbReference type="ChEBI" id="CHEBI:29105"/>
        <label>1</label>
    </ligand>
</feature>
<organism evidence="8">
    <name type="scientific">Tetraselmis sp. GSL018</name>
    <dbReference type="NCBI Taxonomy" id="582737"/>
    <lineage>
        <taxon>Eukaryota</taxon>
        <taxon>Viridiplantae</taxon>
        <taxon>Chlorophyta</taxon>
        <taxon>core chlorophytes</taxon>
        <taxon>Chlorodendrophyceae</taxon>
        <taxon>Chlorodendrales</taxon>
        <taxon>Chlorodendraceae</taxon>
        <taxon>Tetraselmis</taxon>
    </lineage>
</organism>
<feature type="active site" description="Proton donor" evidence="3">
    <location>
        <position position="133"/>
    </location>
</feature>
<dbReference type="GO" id="GO:0007165">
    <property type="term" value="P:signal transduction"/>
    <property type="evidence" value="ECO:0007669"/>
    <property type="project" value="InterPro"/>
</dbReference>
<dbReference type="InterPro" id="IPR003607">
    <property type="entry name" value="HD/PDEase_dom"/>
</dbReference>
<feature type="binding site" evidence="4">
    <location>
        <position position="332"/>
    </location>
    <ligand>
        <name>AMP</name>
        <dbReference type="ChEBI" id="CHEBI:456215"/>
    </ligand>
</feature>
<feature type="binding site" evidence="4">
    <location>
        <begin position="133"/>
        <end position="137"/>
    </location>
    <ligand>
        <name>AMP</name>
        <dbReference type="ChEBI" id="CHEBI:456215"/>
    </ligand>
</feature>
<dbReference type="GO" id="GO:0046872">
    <property type="term" value="F:metal ion binding"/>
    <property type="evidence" value="ECO:0007669"/>
    <property type="project" value="UniProtKB-KW"/>
</dbReference>
<dbReference type="PRINTS" id="PR00387">
    <property type="entry name" value="PDIESTERASE1"/>
</dbReference>
<dbReference type="InterPro" id="IPR023088">
    <property type="entry name" value="PDEase"/>
</dbReference>
<dbReference type="SUPFAM" id="SSF109604">
    <property type="entry name" value="HD-domain/PDEase-like"/>
    <property type="match status" value="1"/>
</dbReference>
<dbReference type="InterPro" id="IPR002073">
    <property type="entry name" value="PDEase_catalytic_dom"/>
</dbReference>
<dbReference type="InterPro" id="IPR036971">
    <property type="entry name" value="PDEase_catalytic_dom_sf"/>
</dbReference>
<accession>A0A061QVJ4</accession>
<evidence type="ECO:0000256" key="4">
    <source>
        <dbReference type="PIRSR" id="PIRSR623088-2"/>
    </source>
</evidence>
<gene>
    <name evidence="8" type="ORF">TSPGSL018_17855</name>
</gene>
<evidence type="ECO:0000256" key="5">
    <source>
        <dbReference type="PIRSR" id="PIRSR623088-3"/>
    </source>
</evidence>
<evidence type="ECO:0000256" key="3">
    <source>
        <dbReference type="PIRSR" id="PIRSR623088-1"/>
    </source>
</evidence>
<dbReference type="InterPro" id="IPR023174">
    <property type="entry name" value="PDEase_CS"/>
</dbReference>
<feature type="binding site" evidence="5">
    <location>
        <position position="137"/>
    </location>
    <ligand>
        <name>Zn(2+)</name>
        <dbReference type="ChEBI" id="CHEBI:29105"/>
        <label>1</label>
    </ligand>
</feature>
<feature type="binding site" evidence="5">
    <location>
        <position position="175"/>
    </location>
    <ligand>
        <name>Zn(2+)</name>
        <dbReference type="ChEBI" id="CHEBI:29105"/>
        <label>1</label>
    </ligand>
</feature>
<reference evidence="8" key="1">
    <citation type="submission" date="2014-05" db="EMBL/GenBank/DDBJ databases">
        <title>The transcriptome of the halophilic microalga Tetraselmis sp. GSL018 isolated from the Great Salt Lake, Utah.</title>
        <authorList>
            <person name="Jinkerson R.E."/>
            <person name="D'Adamo S."/>
            <person name="Posewitz M.C."/>
        </authorList>
    </citation>
    <scope>NUCLEOTIDE SEQUENCE</scope>
    <source>
        <strain evidence="8">GSL018</strain>
    </source>
</reference>
<dbReference type="EMBL" id="GBEZ01022178">
    <property type="protein sequence ID" value="JAC64642.1"/>
    <property type="molecule type" value="Transcribed_RNA"/>
</dbReference>
<protein>
    <recommendedName>
        <fullName evidence="6">Phosphodiesterase</fullName>
        <ecNumber evidence="6">3.1.4.-</ecNumber>
    </recommendedName>
</protein>
<feature type="binding site" evidence="5">
    <location>
        <position position="279"/>
    </location>
    <ligand>
        <name>Zn(2+)</name>
        <dbReference type="ChEBI" id="CHEBI:29105"/>
        <label>1</label>
    </ligand>
</feature>